<dbReference type="AlphaFoldDB" id="A0A134BGA8"/>
<protein>
    <recommendedName>
        <fullName evidence="3">DUF3164 domain-containing protein</fullName>
    </recommendedName>
</protein>
<dbReference type="PATRIC" id="fig|322095.3.peg.28"/>
<evidence type="ECO:0000313" key="2">
    <source>
        <dbReference type="Proteomes" id="UP000070224"/>
    </source>
</evidence>
<name>A0A134BGA8_9PORP</name>
<dbReference type="InterPro" id="IPR021505">
    <property type="entry name" value="Phage_B3_Orf6"/>
</dbReference>
<dbReference type="Proteomes" id="UP000070224">
    <property type="component" value="Unassembled WGS sequence"/>
</dbReference>
<dbReference type="EMBL" id="LSDK01000003">
    <property type="protein sequence ID" value="KXB78987.1"/>
    <property type="molecule type" value="Genomic_DNA"/>
</dbReference>
<proteinExistence type="predicted"/>
<dbReference type="STRING" id="322095.HMPREF3185_00029"/>
<dbReference type="OrthoDB" id="1004368at2"/>
<accession>A0A134BGA8</accession>
<dbReference type="RefSeq" id="WP_082713113.1">
    <property type="nucleotide sequence ID" value="NZ_KQ960408.1"/>
</dbReference>
<evidence type="ECO:0008006" key="3">
    <source>
        <dbReference type="Google" id="ProtNLM"/>
    </source>
</evidence>
<dbReference type="Pfam" id="PF11363">
    <property type="entry name" value="DUF3164"/>
    <property type="match status" value="1"/>
</dbReference>
<reference evidence="2" key="1">
    <citation type="submission" date="2016-01" db="EMBL/GenBank/DDBJ databases">
        <authorList>
            <person name="Mitreva M."/>
            <person name="Pepin K.H."/>
            <person name="Mihindukulasuriya K.A."/>
            <person name="Fulton R."/>
            <person name="Fronick C."/>
            <person name="O'Laughlin M."/>
            <person name="Miner T."/>
            <person name="Herter B."/>
            <person name="Rosa B.A."/>
            <person name="Cordes M."/>
            <person name="Tomlinson C."/>
            <person name="Wollam A."/>
            <person name="Palsikar V.B."/>
            <person name="Mardis E.R."/>
            <person name="Wilson R.K."/>
        </authorList>
    </citation>
    <scope>NUCLEOTIDE SEQUENCE [LARGE SCALE GENOMIC DNA]</scope>
    <source>
        <strain evidence="2">KA00683</strain>
    </source>
</reference>
<organism evidence="1 2">
    <name type="scientific">Porphyromonas somerae</name>
    <dbReference type="NCBI Taxonomy" id="322095"/>
    <lineage>
        <taxon>Bacteria</taxon>
        <taxon>Pseudomonadati</taxon>
        <taxon>Bacteroidota</taxon>
        <taxon>Bacteroidia</taxon>
        <taxon>Bacteroidales</taxon>
        <taxon>Porphyromonadaceae</taxon>
        <taxon>Porphyromonas</taxon>
    </lineage>
</organism>
<gene>
    <name evidence="1" type="ORF">HMPREF3185_00029</name>
</gene>
<keyword evidence="2" id="KW-1185">Reference proteome</keyword>
<evidence type="ECO:0000313" key="1">
    <source>
        <dbReference type="EMBL" id="KXB78987.1"/>
    </source>
</evidence>
<comment type="caution">
    <text evidence="1">The sequence shown here is derived from an EMBL/GenBank/DDBJ whole genome shotgun (WGS) entry which is preliminary data.</text>
</comment>
<sequence>MEDVRTVQMTDAEWQEYQSLKREQEERDKAQKRKADREAYRRLSEEAVSEVFVEIKRLNEQMQATKKMVMERFLAILKMRDEAFDTDSKQSQYSFVDEGVTQRIIIGRYKKYMHDTTAEAGIEMVKAYLETLGTDSETQKLVRIILDLLSENAQGELEPDKILQLDRYAEEFGSEEFAEGVKIIKESLIFDWTKYFFRAEEKNADGAWKSIPLSMINVN</sequence>